<name>A0A8H7S176_9FUNG</name>
<dbReference type="Proteomes" id="UP000646827">
    <property type="component" value="Unassembled WGS sequence"/>
</dbReference>
<evidence type="ECO:0000313" key="9">
    <source>
        <dbReference type="Proteomes" id="UP000646827"/>
    </source>
</evidence>
<dbReference type="GO" id="GO:0003676">
    <property type="term" value="F:nucleic acid binding"/>
    <property type="evidence" value="ECO:0007669"/>
    <property type="project" value="InterPro"/>
</dbReference>
<keyword evidence="6" id="KW-0695">RNA-directed DNA polymerase</keyword>
<keyword evidence="4" id="KW-0255">Endonuclease</keyword>
<dbReference type="PANTHER" id="PTHR37984:SF5">
    <property type="entry name" value="PROTEIN NYNRIN-LIKE"/>
    <property type="match status" value="1"/>
</dbReference>
<evidence type="ECO:0000256" key="5">
    <source>
        <dbReference type="ARBA" id="ARBA00022801"/>
    </source>
</evidence>
<evidence type="ECO:0000256" key="3">
    <source>
        <dbReference type="ARBA" id="ARBA00022722"/>
    </source>
</evidence>
<dbReference type="GO" id="GO:0015074">
    <property type="term" value="P:DNA integration"/>
    <property type="evidence" value="ECO:0007669"/>
    <property type="project" value="InterPro"/>
</dbReference>
<sequence length="497" mass="57413">MSRTLSKLERNYSTTKKELLAIIFTLHKFHQYIYDREFELHTDHRSLCWLQTQPIANRMMINWLETILSYPGMKIVHMPGLQNTLPDLLSRLYEDIDDIASLRGGNAPVLIQPRHSLPQLNENNNKNLNPNDTIHMHSLHADNLFIDMITPPVEDRHKLLLDQHNFGHFGAEAMTKGLQSQGFNWNGIFHQALSIVCACDTCAKNNIIKHGYHPLRPIQSYLSADHWALDLAGPFKTTLSGNNYLLVAVDLCTKFTILHTIPNKQSDTVARILIQIFQDFSFLWYINANWGSEFVNSIMEKLTEAAGVYYRKRTSYHARSNPAERYVQTSVCALRKSIRGAIKSWDIFVPRIQLAINAKISKRTDTAPYTLMFARKMNQFQDFRNKIGIEPLSYDELKKRIHKMETVVFPGINKCVKAILDAQAQKFDKKHLIIDFPPNSHVMVRVTDKGSKLENEYDGPYLVVRKTRGSSYVLKDENREFKTFQLSTQSFKINLTR</sequence>
<dbReference type="SUPFAM" id="SSF56672">
    <property type="entry name" value="DNA/RNA polymerases"/>
    <property type="match status" value="1"/>
</dbReference>
<reference evidence="8 9" key="1">
    <citation type="submission" date="2020-12" db="EMBL/GenBank/DDBJ databases">
        <title>Metabolic potential, ecology and presence of endohyphal bacteria is reflected in genomic diversity of Mucoromycotina.</title>
        <authorList>
            <person name="Muszewska A."/>
            <person name="Okrasinska A."/>
            <person name="Steczkiewicz K."/>
            <person name="Drgas O."/>
            <person name="Orlowska M."/>
            <person name="Perlinska-Lenart U."/>
            <person name="Aleksandrzak-Piekarczyk T."/>
            <person name="Szatraj K."/>
            <person name="Zielenkiewicz U."/>
            <person name="Pilsyk S."/>
            <person name="Malc E."/>
            <person name="Mieczkowski P."/>
            <person name="Kruszewska J.S."/>
            <person name="Biernat P."/>
            <person name="Pawlowska J."/>
        </authorList>
    </citation>
    <scope>NUCLEOTIDE SEQUENCE [LARGE SCALE GENOMIC DNA]</scope>
    <source>
        <strain evidence="8 9">CBS 142.35</strain>
    </source>
</reference>
<feature type="domain" description="Integrase catalytic" evidence="7">
    <location>
        <begin position="213"/>
        <end position="376"/>
    </location>
</feature>
<evidence type="ECO:0000256" key="1">
    <source>
        <dbReference type="ARBA" id="ARBA00022679"/>
    </source>
</evidence>
<dbReference type="InterPro" id="IPR036397">
    <property type="entry name" value="RNaseH_sf"/>
</dbReference>
<evidence type="ECO:0000256" key="2">
    <source>
        <dbReference type="ARBA" id="ARBA00022695"/>
    </source>
</evidence>
<dbReference type="GO" id="GO:0003964">
    <property type="term" value="F:RNA-directed DNA polymerase activity"/>
    <property type="evidence" value="ECO:0007669"/>
    <property type="project" value="UniProtKB-KW"/>
</dbReference>
<comment type="caution">
    <text evidence="8">The sequence shown here is derived from an EMBL/GenBank/DDBJ whole genome shotgun (WGS) entry which is preliminary data.</text>
</comment>
<dbReference type="CDD" id="cd09274">
    <property type="entry name" value="RNase_HI_RT_Ty3"/>
    <property type="match status" value="1"/>
</dbReference>
<keyword evidence="3" id="KW-0540">Nuclease</keyword>
<dbReference type="OrthoDB" id="2281046at2759"/>
<evidence type="ECO:0000256" key="4">
    <source>
        <dbReference type="ARBA" id="ARBA00022759"/>
    </source>
</evidence>
<keyword evidence="1" id="KW-0808">Transferase</keyword>
<protein>
    <recommendedName>
        <fullName evidence="7">Integrase catalytic domain-containing protein</fullName>
    </recommendedName>
</protein>
<dbReference type="PANTHER" id="PTHR37984">
    <property type="entry name" value="PROTEIN CBG26694"/>
    <property type="match status" value="1"/>
</dbReference>
<dbReference type="InterPro" id="IPR012337">
    <property type="entry name" value="RNaseH-like_sf"/>
</dbReference>
<dbReference type="GO" id="GO:0005634">
    <property type="term" value="C:nucleus"/>
    <property type="evidence" value="ECO:0007669"/>
    <property type="project" value="UniProtKB-ARBA"/>
</dbReference>
<evidence type="ECO:0000256" key="6">
    <source>
        <dbReference type="ARBA" id="ARBA00022918"/>
    </source>
</evidence>
<dbReference type="SUPFAM" id="SSF53098">
    <property type="entry name" value="Ribonuclease H-like"/>
    <property type="match status" value="1"/>
</dbReference>
<organism evidence="8 9">
    <name type="scientific">Circinella minor</name>
    <dbReference type="NCBI Taxonomy" id="1195481"/>
    <lineage>
        <taxon>Eukaryota</taxon>
        <taxon>Fungi</taxon>
        <taxon>Fungi incertae sedis</taxon>
        <taxon>Mucoromycota</taxon>
        <taxon>Mucoromycotina</taxon>
        <taxon>Mucoromycetes</taxon>
        <taxon>Mucorales</taxon>
        <taxon>Lichtheimiaceae</taxon>
        <taxon>Circinella</taxon>
    </lineage>
</organism>
<keyword evidence="5" id="KW-0378">Hydrolase</keyword>
<gene>
    <name evidence="8" type="ORF">INT45_002707</name>
</gene>
<dbReference type="InterPro" id="IPR041373">
    <property type="entry name" value="RT_RNaseH"/>
</dbReference>
<dbReference type="Gene3D" id="1.10.340.70">
    <property type="match status" value="1"/>
</dbReference>
<dbReference type="GO" id="GO:0016787">
    <property type="term" value="F:hydrolase activity"/>
    <property type="evidence" value="ECO:0007669"/>
    <property type="project" value="UniProtKB-KW"/>
</dbReference>
<dbReference type="InterPro" id="IPR041588">
    <property type="entry name" value="Integrase_H2C2"/>
</dbReference>
<dbReference type="AlphaFoldDB" id="A0A8H7S176"/>
<dbReference type="GO" id="GO:0004519">
    <property type="term" value="F:endonuclease activity"/>
    <property type="evidence" value="ECO:0007669"/>
    <property type="project" value="UniProtKB-KW"/>
</dbReference>
<dbReference type="Pfam" id="PF17917">
    <property type="entry name" value="RT_RNaseH"/>
    <property type="match status" value="1"/>
</dbReference>
<dbReference type="InterPro" id="IPR050951">
    <property type="entry name" value="Retrovirus_Pol_polyprotein"/>
</dbReference>
<proteinExistence type="predicted"/>
<dbReference type="Gene3D" id="3.30.420.10">
    <property type="entry name" value="Ribonuclease H-like superfamily/Ribonuclease H"/>
    <property type="match status" value="1"/>
</dbReference>
<accession>A0A8H7S176</accession>
<keyword evidence="9" id="KW-1185">Reference proteome</keyword>
<dbReference type="Pfam" id="PF17921">
    <property type="entry name" value="Integrase_H2C2"/>
    <property type="match status" value="1"/>
</dbReference>
<evidence type="ECO:0000313" key="8">
    <source>
        <dbReference type="EMBL" id="KAG2221669.1"/>
    </source>
</evidence>
<evidence type="ECO:0000259" key="7">
    <source>
        <dbReference type="PROSITE" id="PS50994"/>
    </source>
</evidence>
<dbReference type="InterPro" id="IPR043502">
    <property type="entry name" value="DNA/RNA_pol_sf"/>
</dbReference>
<keyword evidence="2" id="KW-0548">Nucleotidyltransferase</keyword>
<dbReference type="InterPro" id="IPR001584">
    <property type="entry name" value="Integrase_cat-core"/>
</dbReference>
<dbReference type="EMBL" id="JAEPRB010000102">
    <property type="protein sequence ID" value="KAG2221669.1"/>
    <property type="molecule type" value="Genomic_DNA"/>
</dbReference>
<dbReference type="PROSITE" id="PS50994">
    <property type="entry name" value="INTEGRASE"/>
    <property type="match status" value="1"/>
</dbReference>